<dbReference type="EMBL" id="AAVT01000004">
    <property type="protein sequence ID" value="EAW31296.1"/>
    <property type="molecule type" value="Genomic_DNA"/>
</dbReference>
<reference evidence="1 2" key="1">
    <citation type="journal article" date="2010" name="J. Bacteriol.">
        <title>Genome sequence of the oligotrophic marine Gammaproteobacterium HTCC2143, isolated from the Oregon Coast.</title>
        <authorList>
            <person name="Oh H.M."/>
            <person name="Kang I."/>
            <person name="Ferriera S."/>
            <person name="Giovannoni S.J."/>
            <person name="Cho J.C."/>
        </authorList>
    </citation>
    <scope>NUCLEOTIDE SEQUENCE [LARGE SCALE GENOMIC DNA]</scope>
    <source>
        <strain evidence="1 2">HTCC2143</strain>
    </source>
</reference>
<organism evidence="1 2">
    <name type="scientific">marine gamma proteobacterium HTCC2143</name>
    <dbReference type="NCBI Taxonomy" id="247633"/>
    <lineage>
        <taxon>Bacteria</taxon>
        <taxon>Pseudomonadati</taxon>
        <taxon>Pseudomonadota</taxon>
        <taxon>Gammaproteobacteria</taxon>
        <taxon>Cellvibrionales</taxon>
        <taxon>Spongiibacteraceae</taxon>
        <taxon>BD1-7 clade</taxon>
    </lineage>
</organism>
<dbReference type="STRING" id="247633.GP2143_04208"/>
<name>A0YDJ3_9GAMM</name>
<proteinExistence type="predicted"/>
<accession>A0YDJ3</accession>
<dbReference type="Proteomes" id="UP000004931">
    <property type="component" value="Unassembled WGS sequence"/>
</dbReference>
<evidence type="ECO:0000313" key="1">
    <source>
        <dbReference type="EMBL" id="EAW31296.1"/>
    </source>
</evidence>
<protein>
    <submittedName>
        <fullName evidence="1">Uncharacterized protein</fullName>
    </submittedName>
</protein>
<sequence>MVKLLLMPFAAGALLSATGLVRGGRPIFPHEIDTTALARGDAEVVVNSKKAGR</sequence>
<evidence type="ECO:0000313" key="2">
    <source>
        <dbReference type="Proteomes" id="UP000004931"/>
    </source>
</evidence>
<gene>
    <name evidence="1" type="ORF">GP2143_04208</name>
</gene>
<comment type="caution">
    <text evidence="1">The sequence shown here is derived from an EMBL/GenBank/DDBJ whole genome shotgun (WGS) entry which is preliminary data.</text>
</comment>
<dbReference type="AlphaFoldDB" id="A0YDJ3"/>
<keyword evidence="2" id="KW-1185">Reference proteome</keyword>